<dbReference type="OrthoDB" id="9788802at2"/>
<dbReference type="eggNOG" id="COG2165">
    <property type="taxonomic scope" value="Bacteria"/>
</dbReference>
<dbReference type="InterPro" id="IPR012902">
    <property type="entry name" value="N_methyl_site"/>
</dbReference>
<name>A1TYP1_MARN8</name>
<evidence type="ECO:0000313" key="3">
    <source>
        <dbReference type="Proteomes" id="UP000000998"/>
    </source>
</evidence>
<keyword evidence="1" id="KW-1133">Transmembrane helix</keyword>
<dbReference type="Pfam" id="PF07963">
    <property type="entry name" value="N_methyl"/>
    <property type="match status" value="1"/>
</dbReference>
<feature type="transmembrane region" description="Helical" evidence="1">
    <location>
        <begin position="12"/>
        <end position="32"/>
    </location>
</feature>
<dbReference type="AlphaFoldDB" id="A1TYP1"/>
<gene>
    <name evidence="2" type="ordered locus">Maqu_0763</name>
</gene>
<evidence type="ECO:0000256" key="1">
    <source>
        <dbReference type="SAM" id="Phobius"/>
    </source>
</evidence>
<protein>
    <recommendedName>
        <fullName evidence="4">MSHA biogenesis protein MshO</fullName>
    </recommendedName>
</protein>
<evidence type="ECO:0000313" key="2">
    <source>
        <dbReference type="EMBL" id="ABM17860.1"/>
    </source>
</evidence>
<organism evidence="2 3">
    <name type="scientific">Marinobacter nauticus (strain ATCC 700491 / DSM 11845 / VT8)</name>
    <name type="common">Marinobacter aquaeolei</name>
    <dbReference type="NCBI Taxonomy" id="351348"/>
    <lineage>
        <taxon>Bacteria</taxon>
        <taxon>Pseudomonadati</taxon>
        <taxon>Pseudomonadota</taxon>
        <taxon>Gammaproteobacteria</taxon>
        <taxon>Pseudomonadales</taxon>
        <taxon>Marinobacteraceae</taxon>
        <taxon>Marinobacter</taxon>
    </lineage>
</organism>
<dbReference type="PROSITE" id="PS00409">
    <property type="entry name" value="PROKAR_NTER_METHYL"/>
    <property type="match status" value="1"/>
</dbReference>
<dbReference type="HOGENOM" id="CLU_080973_1_0_6"/>
<keyword evidence="1" id="KW-0472">Membrane</keyword>
<sequence>MRRVTGFTLVELVMVIVLLGIVATISVQFVALSTQGAIDVGSRQQRALSSVVISEQISRSLRAALPTSIRTNSDQSCIEWIPIIAASNYLSLPVGNTPNSFTAVPLPDERSASGRVVVYGYGSNVYNLTNPGPMSPPATMPSGTGPVTVTFDGGATHRFSSQSPEKRFYIVDSPRAFCQQERFLYRYKNYGVHTATASNLPVTMPDREVLATNLQENSLQFEVTPPSLLRGAVVSFSMVLEDASTQETTNLSQEVQIRNVP</sequence>
<dbReference type="EMBL" id="CP000514">
    <property type="protein sequence ID" value="ABM17860.1"/>
    <property type="molecule type" value="Genomic_DNA"/>
</dbReference>
<dbReference type="Proteomes" id="UP000000998">
    <property type="component" value="Chromosome"/>
</dbReference>
<dbReference type="KEGG" id="maq:Maqu_0763"/>
<evidence type="ECO:0008006" key="4">
    <source>
        <dbReference type="Google" id="ProtNLM"/>
    </source>
</evidence>
<reference evidence="3" key="1">
    <citation type="journal article" date="2011" name="Appl. Environ. Microbiol.">
        <title>Genomic potential of Marinobacter aquaeolei, a biogeochemical 'opportunitroph'.</title>
        <authorList>
            <person name="Singer E."/>
            <person name="Webb E.A."/>
            <person name="Nelson W.C."/>
            <person name="Heidelberg J.F."/>
            <person name="Ivanova N."/>
            <person name="Pati A."/>
            <person name="Edwards K.J."/>
        </authorList>
    </citation>
    <scope>NUCLEOTIDE SEQUENCE [LARGE SCALE GENOMIC DNA]</scope>
    <source>
        <strain evidence="3">ATCC 700491 / DSM 11845 / VT8</strain>
    </source>
</reference>
<dbReference type="InterPro" id="IPR045584">
    <property type="entry name" value="Pilin-like"/>
</dbReference>
<dbReference type="NCBIfam" id="TIGR02532">
    <property type="entry name" value="IV_pilin_GFxxxE"/>
    <property type="match status" value="1"/>
</dbReference>
<dbReference type="STRING" id="351348.Maqu_0763"/>
<dbReference type="GeneID" id="31820137"/>
<dbReference type="RefSeq" id="WP_011784282.1">
    <property type="nucleotide sequence ID" value="NC_008740.1"/>
</dbReference>
<accession>A1TYP1</accession>
<dbReference type="SUPFAM" id="SSF54523">
    <property type="entry name" value="Pili subunits"/>
    <property type="match status" value="1"/>
</dbReference>
<proteinExistence type="predicted"/>
<keyword evidence="1" id="KW-0812">Transmembrane</keyword>